<sequence>KYNKEHEEKYIYNVDVLFGADAVDPRPEWELIKEPIKGLSGQVPAYITLKHSPMTKVEKPKLKIDAGARFKVLQVADLHFSTDEGVCRDQYPEVADCKADKRTLKFLESVLDIETPDLVVLTGDQVFGDDSFDSVTTMLKVLNPFIKRKIPYAVMFGNHDDEGSLTREQLMSLIEAAPYSLAQAGPSNVDGVGNYVFSVKDNDKKTNLLTFYVLDSHKYSPRPKTNPGYDWIKENQLLFVQRQHESILETHENHLSFALFHIPLPEYKNLNNQPFIGNYKEGITAPKYNTYARDLFAKIGVSIVSVGHDHCNDYCLLDSNAELNNKLWLCYGGGSGEGGYGGYGGTTRRLRIFDIDTSDATVKTYKRLETTPNEIFDQQTLVQN</sequence>
<dbReference type="InterPro" id="IPR004843">
    <property type="entry name" value="Calcineurin-like_PHP"/>
</dbReference>
<name>A0A1E3P9F6_WICAA</name>
<dbReference type="GeneID" id="30198081"/>
<dbReference type="RefSeq" id="XP_019041205.1">
    <property type="nucleotide sequence ID" value="XM_019180835.1"/>
</dbReference>
<feature type="non-terminal residue" evidence="2">
    <location>
        <position position="384"/>
    </location>
</feature>
<organism evidence="2 3">
    <name type="scientific">Wickerhamomyces anomalus (strain ATCC 58044 / CBS 1984 / NCYC 433 / NRRL Y-366-8)</name>
    <name type="common">Yeast</name>
    <name type="synonym">Hansenula anomala</name>
    <dbReference type="NCBI Taxonomy" id="683960"/>
    <lineage>
        <taxon>Eukaryota</taxon>
        <taxon>Fungi</taxon>
        <taxon>Dikarya</taxon>
        <taxon>Ascomycota</taxon>
        <taxon>Saccharomycotina</taxon>
        <taxon>Saccharomycetes</taxon>
        <taxon>Phaffomycetales</taxon>
        <taxon>Wickerhamomycetaceae</taxon>
        <taxon>Wickerhamomyces</taxon>
    </lineage>
</organism>
<dbReference type="Pfam" id="PF00149">
    <property type="entry name" value="Metallophos"/>
    <property type="match status" value="1"/>
</dbReference>
<protein>
    <recommendedName>
        <fullName evidence="1">Calcineurin-like phosphoesterase domain-containing protein</fullName>
    </recommendedName>
</protein>
<evidence type="ECO:0000259" key="1">
    <source>
        <dbReference type="Pfam" id="PF00149"/>
    </source>
</evidence>
<dbReference type="InterPro" id="IPR029052">
    <property type="entry name" value="Metallo-depent_PP-like"/>
</dbReference>
<evidence type="ECO:0000313" key="3">
    <source>
        <dbReference type="Proteomes" id="UP000094112"/>
    </source>
</evidence>
<dbReference type="CDD" id="cd07383">
    <property type="entry name" value="MPP_Dcr2"/>
    <property type="match status" value="1"/>
</dbReference>
<dbReference type="SUPFAM" id="SSF56300">
    <property type="entry name" value="Metallo-dependent phosphatases"/>
    <property type="match status" value="1"/>
</dbReference>
<feature type="domain" description="Calcineurin-like phosphoesterase" evidence="1">
    <location>
        <begin position="70"/>
        <end position="311"/>
    </location>
</feature>
<dbReference type="GO" id="GO:0005737">
    <property type="term" value="C:cytoplasm"/>
    <property type="evidence" value="ECO:0007669"/>
    <property type="project" value="TreeGrafter"/>
</dbReference>
<dbReference type="GO" id="GO:0007089">
    <property type="term" value="P:traversing start control point of mitotic cell cycle"/>
    <property type="evidence" value="ECO:0007669"/>
    <property type="project" value="EnsemblFungi"/>
</dbReference>
<dbReference type="Gene3D" id="3.60.21.10">
    <property type="match status" value="1"/>
</dbReference>
<dbReference type="STRING" id="683960.A0A1E3P9F6"/>
<dbReference type="OrthoDB" id="783096at2759"/>
<dbReference type="PANTHER" id="PTHR32440:SF0">
    <property type="entry name" value="PHOSPHATASE DCR2-RELATED"/>
    <property type="match status" value="1"/>
</dbReference>
<dbReference type="AlphaFoldDB" id="A0A1E3P9F6"/>
<dbReference type="EMBL" id="KV454208">
    <property type="protein sequence ID" value="ODQ61998.1"/>
    <property type="molecule type" value="Genomic_DNA"/>
</dbReference>
<keyword evidence="3" id="KW-1185">Reference proteome</keyword>
<dbReference type="GO" id="GO:1900102">
    <property type="term" value="P:negative regulation of endoplasmic reticulum unfolded protein response"/>
    <property type="evidence" value="ECO:0007669"/>
    <property type="project" value="EnsemblFungi"/>
</dbReference>
<evidence type="ECO:0000313" key="2">
    <source>
        <dbReference type="EMBL" id="ODQ61998.1"/>
    </source>
</evidence>
<reference evidence="2 3" key="1">
    <citation type="journal article" date="2016" name="Proc. Natl. Acad. Sci. U.S.A.">
        <title>Comparative genomics of biotechnologically important yeasts.</title>
        <authorList>
            <person name="Riley R."/>
            <person name="Haridas S."/>
            <person name="Wolfe K.H."/>
            <person name="Lopes M.R."/>
            <person name="Hittinger C.T."/>
            <person name="Goeker M."/>
            <person name="Salamov A.A."/>
            <person name="Wisecaver J.H."/>
            <person name="Long T.M."/>
            <person name="Calvey C.H."/>
            <person name="Aerts A.L."/>
            <person name="Barry K.W."/>
            <person name="Choi C."/>
            <person name="Clum A."/>
            <person name="Coughlan A.Y."/>
            <person name="Deshpande S."/>
            <person name="Douglass A.P."/>
            <person name="Hanson S.J."/>
            <person name="Klenk H.-P."/>
            <person name="LaButti K.M."/>
            <person name="Lapidus A."/>
            <person name="Lindquist E.A."/>
            <person name="Lipzen A.M."/>
            <person name="Meier-Kolthoff J.P."/>
            <person name="Ohm R.A."/>
            <person name="Otillar R.P."/>
            <person name="Pangilinan J.L."/>
            <person name="Peng Y."/>
            <person name="Rokas A."/>
            <person name="Rosa C.A."/>
            <person name="Scheuner C."/>
            <person name="Sibirny A.A."/>
            <person name="Slot J.C."/>
            <person name="Stielow J.B."/>
            <person name="Sun H."/>
            <person name="Kurtzman C.P."/>
            <person name="Blackwell M."/>
            <person name="Grigoriev I.V."/>
            <person name="Jeffries T.W."/>
        </authorList>
    </citation>
    <scope>NUCLEOTIDE SEQUENCE [LARGE SCALE GENOMIC DNA]</scope>
    <source>
        <strain evidence="3">ATCC 58044 / CBS 1984 / NCYC 433 / NRRL Y-366-8</strain>
    </source>
</reference>
<feature type="non-terminal residue" evidence="2">
    <location>
        <position position="1"/>
    </location>
</feature>
<accession>A0A1E3P9F6</accession>
<dbReference type="GO" id="GO:0004721">
    <property type="term" value="F:phosphoprotein phosphatase activity"/>
    <property type="evidence" value="ECO:0007669"/>
    <property type="project" value="EnsemblFungi"/>
</dbReference>
<dbReference type="PANTHER" id="PTHR32440">
    <property type="entry name" value="PHOSPHATASE DCR2-RELATED-RELATED"/>
    <property type="match status" value="1"/>
</dbReference>
<dbReference type="Proteomes" id="UP000094112">
    <property type="component" value="Unassembled WGS sequence"/>
</dbReference>
<gene>
    <name evidence="2" type="ORF">WICANDRAFT_19679</name>
</gene>
<proteinExistence type="predicted"/>